<evidence type="ECO:0000256" key="1">
    <source>
        <dbReference type="SAM" id="MobiDB-lite"/>
    </source>
</evidence>
<dbReference type="EMBL" id="CAJOBJ010050117">
    <property type="protein sequence ID" value="CAF4369869.1"/>
    <property type="molecule type" value="Genomic_DNA"/>
</dbReference>
<comment type="caution">
    <text evidence="2">The sequence shown here is derived from an EMBL/GenBank/DDBJ whole genome shotgun (WGS) entry which is preliminary data.</text>
</comment>
<proteinExistence type="predicted"/>
<feature type="compositionally biased region" description="Low complexity" evidence="1">
    <location>
        <begin position="16"/>
        <end position="27"/>
    </location>
</feature>
<evidence type="ECO:0000313" key="3">
    <source>
        <dbReference type="EMBL" id="CAF4369869.1"/>
    </source>
</evidence>
<name>A0A8S2P274_9BILA</name>
<dbReference type="Proteomes" id="UP000681967">
    <property type="component" value="Unassembled WGS sequence"/>
</dbReference>
<sequence length="175" mass="19990">MTAKEDLVEPTVSNGQQTTTDTIDQQQTPLDYQTSITIENESEEVEVEITYDENGEPKFPLDDLLKLEEQVSRVRWIVPVLPDGELIKCLRTTVCFAREKVDTKSESCQRFIRDSLVTSFTKIFCDEAVGGWKNDIYIAIYNNAMLFIQLCAFKIDDDCFPLLDVLSFVMNPTGR</sequence>
<dbReference type="Proteomes" id="UP000681720">
    <property type="component" value="Unassembled WGS sequence"/>
</dbReference>
<evidence type="ECO:0000313" key="4">
    <source>
        <dbReference type="Proteomes" id="UP000681967"/>
    </source>
</evidence>
<dbReference type="AlphaFoldDB" id="A0A8S2P274"/>
<organism evidence="2 4">
    <name type="scientific">Rotaria magnacalcarata</name>
    <dbReference type="NCBI Taxonomy" id="392030"/>
    <lineage>
        <taxon>Eukaryota</taxon>
        <taxon>Metazoa</taxon>
        <taxon>Spiralia</taxon>
        <taxon>Gnathifera</taxon>
        <taxon>Rotifera</taxon>
        <taxon>Eurotatoria</taxon>
        <taxon>Bdelloidea</taxon>
        <taxon>Philodinida</taxon>
        <taxon>Philodinidae</taxon>
        <taxon>Rotaria</taxon>
    </lineage>
</organism>
<evidence type="ECO:0000313" key="2">
    <source>
        <dbReference type="EMBL" id="CAF4030115.1"/>
    </source>
</evidence>
<dbReference type="EMBL" id="CAJOBH010005610">
    <property type="protein sequence ID" value="CAF4030115.1"/>
    <property type="molecule type" value="Genomic_DNA"/>
</dbReference>
<reference evidence="2" key="1">
    <citation type="submission" date="2021-02" db="EMBL/GenBank/DDBJ databases">
        <authorList>
            <person name="Nowell W R."/>
        </authorList>
    </citation>
    <scope>NUCLEOTIDE SEQUENCE</scope>
</reference>
<accession>A0A8S2P274</accession>
<protein>
    <submittedName>
        <fullName evidence="2">Uncharacterized protein</fullName>
    </submittedName>
</protein>
<feature type="region of interest" description="Disordered" evidence="1">
    <location>
        <begin position="1"/>
        <end position="27"/>
    </location>
</feature>
<gene>
    <name evidence="2" type="ORF">BYL167_LOCUS15286</name>
    <name evidence="3" type="ORF">GIL414_LOCUS28794</name>
</gene>